<keyword evidence="5 7" id="KW-0472">Membrane</keyword>
<feature type="transmembrane region" description="Helical" evidence="7">
    <location>
        <begin position="244"/>
        <end position="271"/>
    </location>
</feature>
<dbReference type="AlphaFoldDB" id="A0A1X7IA84"/>
<dbReference type="RefSeq" id="WP_085515368.1">
    <property type="nucleotide sequence ID" value="NZ_FXAW01000001.1"/>
</dbReference>
<evidence type="ECO:0000256" key="1">
    <source>
        <dbReference type="ARBA" id="ARBA00004141"/>
    </source>
</evidence>
<evidence type="ECO:0000256" key="7">
    <source>
        <dbReference type="SAM" id="Phobius"/>
    </source>
</evidence>
<evidence type="ECO:0000313" key="8">
    <source>
        <dbReference type="EMBL" id="SMG10868.1"/>
    </source>
</evidence>
<dbReference type="PRINTS" id="PR00176">
    <property type="entry name" value="NANEUSMPORT"/>
</dbReference>
<feature type="transmembrane region" description="Helical" evidence="7">
    <location>
        <begin position="143"/>
        <end position="161"/>
    </location>
</feature>
<evidence type="ECO:0000256" key="4">
    <source>
        <dbReference type="ARBA" id="ARBA00022989"/>
    </source>
</evidence>
<dbReference type="NCBIfam" id="NF037979">
    <property type="entry name" value="Na_transp"/>
    <property type="match status" value="1"/>
</dbReference>
<feature type="transmembrane region" description="Helical" evidence="7">
    <location>
        <begin position="342"/>
        <end position="362"/>
    </location>
</feature>
<keyword evidence="4 7" id="KW-1133">Transmembrane helix</keyword>
<dbReference type="OrthoDB" id="9762833at2"/>
<feature type="transmembrane region" description="Helical" evidence="7">
    <location>
        <begin position="438"/>
        <end position="457"/>
    </location>
</feature>
<comment type="similarity">
    <text evidence="6">Belongs to the sodium:neurotransmitter symporter (SNF) (TC 2.A.22) family.</text>
</comment>
<feature type="transmembrane region" description="Helical" evidence="7">
    <location>
        <begin position="39"/>
        <end position="64"/>
    </location>
</feature>
<keyword evidence="2 6" id="KW-0813">Transport</keyword>
<reference evidence="9" key="1">
    <citation type="submission" date="2017-04" db="EMBL/GenBank/DDBJ databases">
        <authorList>
            <person name="Varghese N."/>
            <person name="Submissions S."/>
        </authorList>
    </citation>
    <scope>NUCLEOTIDE SEQUENCE [LARGE SCALE GENOMIC DNA]</scope>
    <source>
        <strain evidence="9">DSM 4125</strain>
    </source>
</reference>
<dbReference type="CDD" id="cd10336">
    <property type="entry name" value="SLC6sbd_Tyt1-Like"/>
    <property type="match status" value="1"/>
</dbReference>
<keyword evidence="6" id="KW-0769">Symport</keyword>
<name>A0A1X7IA84_9BACT</name>
<gene>
    <name evidence="8" type="ORF">SAMN05661096_00355</name>
</gene>
<dbReference type="InterPro" id="IPR037272">
    <property type="entry name" value="SNS_sf"/>
</dbReference>
<dbReference type="STRING" id="1028.SAMN05661096_00355"/>
<accession>A0A1X7IA84</accession>
<dbReference type="GO" id="GO:0016020">
    <property type="term" value="C:membrane"/>
    <property type="evidence" value="ECO:0007669"/>
    <property type="project" value="UniProtKB-SubCell"/>
</dbReference>
<dbReference type="Pfam" id="PF00209">
    <property type="entry name" value="SNF"/>
    <property type="match status" value="2"/>
</dbReference>
<dbReference type="PANTHER" id="PTHR42948:SF1">
    <property type="entry name" value="TRANSPORTER"/>
    <property type="match status" value="1"/>
</dbReference>
<dbReference type="Proteomes" id="UP000193804">
    <property type="component" value="Unassembled WGS sequence"/>
</dbReference>
<dbReference type="InterPro" id="IPR047218">
    <property type="entry name" value="YocR/YhdH-like"/>
</dbReference>
<protein>
    <recommendedName>
        <fullName evidence="6">Transporter</fullName>
    </recommendedName>
</protein>
<feature type="transmembrane region" description="Helical" evidence="7">
    <location>
        <begin position="307"/>
        <end position="330"/>
    </location>
</feature>
<dbReference type="PROSITE" id="PS00610">
    <property type="entry name" value="NA_NEUROTRAN_SYMP_1"/>
    <property type="match status" value="1"/>
</dbReference>
<feature type="transmembrane region" description="Helical" evidence="7">
    <location>
        <begin position="213"/>
        <end position="232"/>
    </location>
</feature>
<keyword evidence="3 6" id="KW-0812">Transmembrane</keyword>
<dbReference type="PROSITE" id="PS50267">
    <property type="entry name" value="NA_NEUROTRAN_SYMP_3"/>
    <property type="match status" value="1"/>
</dbReference>
<comment type="subcellular location">
    <subcellularLocation>
        <location evidence="1">Membrane</location>
        <topology evidence="1">Multi-pass membrane protein</topology>
    </subcellularLocation>
</comment>
<dbReference type="InterPro" id="IPR000175">
    <property type="entry name" value="Na/ntran_symport"/>
</dbReference>
<evidence type="ECO:0000256" key="3">
    <source>
        <dbReference type="ARBA" id="ARBA00022692"/>
    </source>
</evidence>
<dbReference type="GO" id="GO:0015293">
    <property type="term" value="F:symporter activity"/>
    <property type="evidence" value="ECO:0007669"/>
    <property type="project" value="UniProtKB-KW"/>
</dbReference>
<keyword evidence="9" id="KW-1185">Reference proteome</keyword>
<sequence length="462" mass="49706">MASRGGFSNRLGFIAAAAGSAVGLGNIWKFPYEVGENGGAAFLVIYLACAFLICLPIMLAETAIGRNTRLNPFGAFNKIGNRKWGLVGLLGVLSGIMILSFYNVVAGWAFGYFIQIGFGGLLSKGVNYGEYFGSFVSDITDNLLFSIGFMVLTALIVAGGVQKGIERWTKILMPLLIAMILGLISYGLTLDGAMDGLSFYLVPDFSEINANTFYTALAQAFFSLSLGMGALITYGSYVGKDDSIVGAAALITIADISIAFLAGLMIFPLVFSQPSIEANAGPGLVFVALPGIFETMGSVGPFVGASFFLLLCFAALTSTVSLLEVPVAFVTDQFKTNRKKTVYLVATFIFFVGLPTMLSQGASDFFTNFTYYGGESKDFFTLIENLFSDLALPLGGFFIAIFAGWSWKNKGFQKELYFGNAALEGTFLEKMILFMVRFVSPFVVGAIFIISVLQIFFNVSLF</sequence>
<feature type="transmembrane region" description="Helical" evidence="7">
    <location>
        <begin position="173"/>
        <end position="193"/>
    </location>
</feature>
<dbReference type="SUPFAM" id="SSF161070">
    <property type="entry name" value="SNF-like"/>
    <property type="match status" value="1"/>
</dbReference>
<dbReference type="EMBL" id="FXAW01000001">
    <property type="protein sequence ID" value="SMG10868.1"/>
    <property type="molecule type" value="Genomic_DNA"/>
</dbReference>
<evidence type="ECO:0000256" key="2">
    <source>
        <dbReference type="ARBA" id="ARBA00022448"/>
    </source>
</evidence>
<organism evidence="8 9">
    <name type="scientific">Marivirga sericea</name>
    <dbReference type="NCBI Taxonomy" id="1028"/>
    <lineage>
        <taxon>Bacteria</taxon>
        <taxon>Pseudomonadati</taxon>
        <taxon>Bacteroidota</taxon>
        <taxon>Cytophagia</taxon>
        <taxon>Cytophagales</taxon>
        <taxon>Marivirgaceae</taxon>
        <taxon>Marivirga</taxon>
    </lineage>
</organism>
<proteinExistence type="inferred from homology"/>
<feature type="transmembrane region" description="Helical" evidence="7">
    <location>
        <begin position="84"/>
        <end position="114"/>
    </location>
</feature>
<dbReference type="PANTHER" id="PTHR42948">
    <property type="entry name" value="TRANSPORTER"/>
    <property type="match status" value="1"/>
</dbReference>
<evidence type="ECO:0000256" key="6">
    <source>
        <dbReference type="RuleBase" id="RU003732"/>
    </source>
</evidence>
<feature type="transmembrane region" description="Helical" evidence="7">
    <location>
        <begin position="390"/>
        <end position="407"/>
    </location>
</feature>
<evidence type="ECO:0000256" key="5">
    <source>
        <dbReference type="ARBA" id="ARBA00023136"/>
    </source>
</evidence>
<evidence type="ECO:0000313" key="9">
    <source>
        <dbReference type="Proteomes" id="UP000193804"/>
    </source>
</evidence>